<reference evidence="1 2" key="1">
    <citation type="journal article" date="2011" name="BMC Genomics">
        <title>Genome sequencing reveals diversification of virulence factor content and possible host adaptation in distinct subpopulations of Salmonella enterica.</title>
        <authorList>
            <person name="den Bakker H.C."/>
            <person name="Moreno Switt A.I."/>
            <person name="Govoni G."/>
            <person name="Cummings C.A."/>
            <person name="Ranieri M.L."/>
            <person name="Degoricija L."/>
            <person name="Hoelzer K."/>
            <person name="Rodriguez-Rivera L.D."/>
            <person name="Brown S."/>
            <person name="Bolchacova E."/>
            <person name="Furtado M.R."/>
            <person name="Wiedmann M."/>
        </authorList>
    </citation>
    <scope>NUCLEOTIDE SEQUENCE [LARGE SCALE GENOMIC DNA]</scope>
    <source>
        <strain evidence="1 2">R8-3404</strain>
    </source>
</reference>
<dbReference type="AlphaFoldDB" id="A0A6C8GYC8"/>
<dbReference type="EMBL" id="AFCV01001019">
    <property type="protein sequence ID" value="EHC88743.1"/>
    <property type="molecule type" value="Genomic_DNA"/>
</dbReference>
<organism evidence="1 2">
    <name type="scientific">Salmonella enterica subsp. enterica serovar Uganda str. R8-3404</name>
    <dbReference type="NCBI Taxonomy" id="913083"/>
    <lineage>
        <taxon>Bacteria</taxon>
        <taxon>Pseudomonadati</taxon>
        <taxon>Pseudomonadota</taxon>
        <taxon>Gammaproteobacteria</taxon>
        <taxon>Enterobacterales</taxon>
        <taxon>Enterobacteriaceae</taxon>
        <taxon>Salmonella</taxon>
    </lineage>
</organism>
<sequence>MQRYPSDASGDYRYLICIFIAESMENKVWRIWCIRE</sequence>
<dbReference type="Proteomes" id="UP000003915">
    <property type="component" value="Unassembled WGS sequence"/>
</dbReference>
<comment type="caution">
    <text evidence="1">The sequence shown here is derived from an EMBL/GenBank/DDBJ whole genome shotgun (WGS) entry which is preliminary data.</text>
</comment>
<proteinExistence type="predicted"/>
<evidence type="ECO:0000313" key="1">
    <source>
        <dbReference type="EMBL" id="EHC88743.1"/>
    </source>
</evidence>
<protein>
    <submittedName>
        <fullName evidence="1">Uncharacterized protein</fullName>
    </submittedName>
</protein>
<name>A0A6C8GYC8_SALET</name>
<feature type="non-terminal residue" evidence="1">
    <location>
        <position position="36"/>
    </location>
</feature>
<evidence type="ECO:0000313" key="2">
    <source>
        <dbReference type="Proteomes" id="UP000003915"/>
    </source>
</evidence>
<gene>
    <name evidence="1" type="ORF">LTSEUGA_3959</name>
</gene>
<accession>A0A6C8GYC8</accession>